<name>A0A8H7IWG9_9PLEO</name>
<reference evidence="4" key="1">
    <citation type="submission" date="2018-12" db="EMBL/GenBank/DDBJ databases">
        <authorList>
            <person name="Syme R.A."/>
            <person name="Farfan-Caceres L."/>
            <person name="Lichtenzveig J."/>
        </authorList>
    </citation>
    <scope>NUCLEOTIDE SEQUENCE</scope>
    <source>
        <strain evidence="4">Al4</strain>
    </source>
</reference>
<dbReference type="PANTHER" id="PTHR32208:SF21">
    <property type="entry name" value="LOW QUALITY PROTEIN: ALDEHYDE OXIDASE GLOX-LIKE"/>
    <property type="match status" value="1"/>
</dbReference>
<evidence type="ECO:0000259" key="3">
    <source>
        <dbReference type="Pfam" id="PF09118"/>
    </source>
</evidence>
<dbReference type="Proteomes" id="UP000651452">
    <property type="component" value="Unassembled WGS sequence"/>
</dbReference>
<dbReference type="SUPFAM" id="SSF81296">
    <property type="entry name" value="E set domains"/>
    <property type="match status" value="1"/>
</dbReference>
<gene>
    <name evidence="4" type="ORF">EKO04_010180</name>
</gene>
<dbReference type="Gene3D" id="2.60.40.10">
    <property type="entry name" value="Immunoglobulins"/>
    <property type="match status" value="1"/>
</dbReference>
<evidence type="ECO:0000313" key="4">
    <source>
        <dbReference type="EMBL" id="KAF9692147.1"/>
    </source>
</evidence>
<dbReference type="Pfam" id="PF09118">
    <property type="entry name" value="GO-like_E_set"/>
    <property type="match status" value="1"/>
</dbReference>
<organism evidence="4 5">
    <name type="scientific">Ascochyta lentis</name>
    <dbReference type="NCBI Taxonomy" id="205686"/>
    <lineage>
        <taxon>Eukaryota</taxon>
        <taxon>Fungi</taxon>
        <taxon>Dikarya</taxon>
        <taxon>Ascomycota</taxon>
        <taxon>Pezizomycotina</taxon>
        <taxon>Dothideomycetes</taxon>
        <taxon>Pleosporomycetidae</taxon>
        <taxon>Pleosporales</taxon>
        <taxon>Pleosporineae</taxon>
        <taxon>Didymellaceae</taxon>
        <taxon>Ascochyta</taxon>
    </lineage>
</organism>
<dbReference type="Pfam" id="PF07250">
    <property type="entry name" value="Glyoxal_oxid_N"/>
    <property type="match status" value="1"/>
</dbReference>
<feature type="domain" description="Galactose oxidase-like Early set" evidence="3">
    <location>
        <begin position="355"/>
        <end position="384"/>
    </location>
</feature>
<dbReference type="EMBL" id="RZGK01000019">
    <property type="protein sequence ID" value="KAF9692147.1"/>
    <property type="molecule type" value="Genomic_DNA"/>
</dbReference>
<dbReference type="InterPro" id="IPR013783">
    <property type="entry name" value="Ig-like_fold"/>
</dbReference>
<dbReference type="OrthoDB" id="2019572at2759"/>
<sequence length="386" mass="41477">MINFAGAEPDEEAGVGDGFDAIPAYPPGPSCRWNPTAESLPNGSIVSIGGSNVGPFVLNEAKIHVPTYELIKVNGAPPAPVTLPVLEFTEAENNQPNKSYNLSSTSLSSKRCGVFTLAGRKAIIWDYELVKLVEQLTDVPLEPRYFPPSATSVLLPLEGPNFDATVLLCGESSGDIPNPQALNDWYAIQPNSDKPVWQADDNLLNGPQTISDGILLPDGTVLSINGAHTGSAGGFMADDPGSRFTSMPSTQIPRLCHSVASLLPSGEVIVAGSNPMVFYTSDGGVLNSWAKFWNYQKEAFLNQQQKQTSQYPTEYRVEIFSPPYMDATERPKIVNAPDFLAYGKEFKVKHTMKGAPPGSSIAQPGVYLLFVVVDGISSEGKRVKLA</sequence>
<dbReference type="InterPro" id="IPR011043">
    <property type="entry name" value="Gal_Oxase/kelch_b-propeller"/>
</dbReference>
<dbReference type="Gene3D" id="2.130.10.80">
    <property type="entry name" value="Galactose oxidase/kelch, beta-propeller"/>
    <property type="match status" value="1"/>
</dbReference>
<comment type="caution">
    <text evidence="4">The sequence shown here is derived from an EMBL/GenBank/DDBJ whole genome shotgun (WGS) entry which is preliminary data.</text>
</comment>
<dbReference type="InterPro" id="IPR015202">
    <property type="entry name" value="GO-like_E_set"/>
</dbReference>
<evidence type="ECO:0000256" key="1">
    <source>
        <dbReference type="ARBA" id="ARBA00022729"/>
    </source>
</evidence>
<dbReference type="AlphaFoldDB" id="A0A8H7IWG9"/>
<evidence type="ECO:0000313" key="5">
    <source>
        <dbReference type="Proteomes" id="UP000651452"/>
    </source>
</evidence>
<evidence type="ECO:0000259" key="2">
    <source>
        <dbReference type="Pfam" id="PF07250"/>
    </source>
</evidence>
<dbReference type="InterPro" id="IPR014756">
    <property type="entry name" value="Ig_E-set"/>
</dbReference>
<dbReference type="InterPro" id="IPR009880">
    <property type="entry name" value="Glyoxal_oxidase_N"/>
</dbReference>
<dbReference type="InterPro" id="IPR037293">
    <property type="entry name" value="Gal_Oxidase_central_sf"/>
</dbReference>
<reference evidence="4" key="2">
    <citation type="submission" date="2020-09" db="EMBL/GenBank/DDBJ databases">
        <title>Reference genome assembly for Australian Ascochyta lentis isolate Al4.</title>
        <authorList>
            <person name="Lee R.C."/>
            <person name="Farfan-Caceres L.M."/>
            <person name="Debler J.W."/>
            <person name="Williams A.H."/>
            <person name="Henares B.M."/>
        </authorList>
    </citation>
    <scope>NUCLEOTIDE SEQUENCE</scope>
    <source>
        <strain evidence="4">Al4</strain>
    </source>
</reference>
<feature type="domain" description="Glyoxal oxidase N-terminal" evidence="2">
    <location>
        <begin position="32"/>
        <end position="282"/>
    </location>
</feature>
<protein>
    <recommendedName>
        <fullName evidence="6">Galactose oxidase-like Early set domain-containing protein</fullName>
    </recommendedName>
</protein>
<accession>A0A8H7IWG9</accession>
<keyword evidence="5" id="KW-1185">Reference proteome</keyword>
<evidence type="ECO:0008006" key="6">
    <source>
        <dbReference type="Google" id="ProtNLM"/>
    </source>
</evidence>
<proteinExistence type="predicted"/>
<dbReference type="SUPFAM" id="SSF50965">
    <property type="entry name" value="Galactose oxidase, central domain"/>
    <property type="match status" value="1"/>
</dbReference>
<keyword evidence="1" id="KW-0732">Signal</keyword>
<dbReference type="PANTHER" id="PTHR32208">
    <property type="entry name" value="SECRETED PROTEIN-RELATED"/>
    <property type="match status" value="1"/>
</dbReference>